<dbReference type="SUPFAM" id="SSF53041">
    <property type="entry name" value="Resolvase-like"/>
    <property type="match status" value="1"/>
</dbReference>
<evidence type="ECO:0000313" key="3">
    <source>
        <dbReference type="Proteomes" id="UP000216411"/>
    </source>
</evidence>
<dbReference type="OrthoDB" id="9784557at2"/>
<dbReference type="PANTHER" id="PTHR30461:SF23">
    <property type="entry name" value="DNA RECOMBINASE-RELATED"/>
    <property type="match status" value="1"/>
</dbReference>
<gene>
    <name evidence="2" type="ORF">CG710_017275</name>
</gene>
<evidence type="ECO:0000313" key="2">
    <source>
        <dbReference type="EMBL" id="RDY29925.1"/>
    </source>
</evidence>
<dbReference type="InterPro" id="IPR036162">
    <property type="entry name" value="Resolvase-like_N_sf"/>
</dbReference>
<dbReference type="InterPro" id="IPR038109">
    <property type="entry name" value="DNA_bind_recomb_sf"/>
</dbReference>
<reference evidence="2 3" key="1">
    <citation type="journal article" date="2017" name="Genome Announc.">
        <title>Draft Genome Sequence of a Sporulating and Motile Strain of Lachnotalea glycerini Isolated from Water in Quebec City, Canada.</title>
        <authorList>
            <person name="Maheux A.F."/>
            <person name="Boudreau D.K."/>
            <person name="Berube E."/>
            <person name="Boissinot M."/>
            <person name="Raymond F."/>
            <person name="Brodeur S."/>
            <person name="Corbeil J."/>
            <person name="Isabel S."/>
            <person name="Omar R.F."/>
            <person name="Bergeron M.G."/>
        </authorList>
    </citation>
    <scope>NUCLEOTIDE SEQUENCE [LARGE SCALE GENOMIC DNA]</scope>
    <source>
        <strain evidence="2 3">CCRI-19302</strain>
    </source>
</reference>
<dbReference type="Pfam" id="PF00239">
    <property type="entry name" value="Resolvase"/>
    <property type="match status" value="1"/>
</dbReference>
<dbReference type="PANTHER" id="PTHR30461">
    <property type="entry name" value="DNA-INVERTASE FROM LAMBDOID PROPHAGE"/>
    <property type="match status" value="1"/>
</dbReference>
<evidence type="ECO:0000259" key="1">
    <source>
        <dbReference type="PROSITE" id="PS51737"/>
    </source>
</evidence>
<dbReference type="InterPro" id="IPR025827">
    <property type="entry name" value="Zn_ribbon_recom_dom"/>
</dbReference>
<dbReference type="Gene3D" id="3.40.50.1390">
    <property type="entry name" value="Resolvase, N-terminal catalytic domain"/>
    <property type="match status" value="1"/>
</dbReference>
<dbReference type="PROSITE" id="PS51737">
    <property type="entry name" value="RECOMBINASE_DNA_BIND"/>
    <property type="match status" value="1"/>
</dbReference>
<dbReference type="GO" id="GO:0000150">
    <property type="term" value="F:DNA strand exchange activity"/>
    <property type="evidence" value="ECO:0007669"/>
    <property type="project" value="InterPro"/>
</dbReference>
<dbReference type="Proteomes" id="UP000216411">
    <property type="component" value="Unassembled WGS sequence"/>
</dbReference>
<protein>
    <submittedName>
        <fullName evidence="2">Recombinase</fullName>
    </submittedName>
</protein>
<dbReference type="InterPro" id="IPR011109">
    <property type="entry name" value="DNA_bind_recombinase_dom"/>
</dbReference>
<keyword evidence="3" id="KW-1185">Reference proteome</keyword>
<dbReference type="AlphaFoldDB" id="A0A371JAY9"/>
<name>A0A371JAY9_9FIRM</name>
<dbReference type="GO" id="GO:0003677">
    <property type="term" value="F:DNA binding"/>
    <property type="evidence" value="ECO:0007669"/>
    <property type="project" value="InterPro"/>
</dbReference>
<dbReference type="Pfam" id="PF13408">
    <property type="entry name" value="Zn_ribbon_recom"/>
    <property type="match status" value="1"/>
</dbReference>
<dbReference type="Pfam" id="PF07508">
    <property type="entry name" value="Recombinase"/>
    <property type="match status" value="1"/>
</dbReference>
<comment type="caution">
    <text evidence="2">The sequence shown here is derived from an EMBL/GenBank/DDBJ whole genome shotgun (WGS) entry which is preliminary data.</text>
</comment>
<proteinExistence type="predicted"/>
<accession>A0A371JAY9</accession>
<dbReference type="RefSeq" id="WP_094375873.1">
    <property type="nucleotide sequence ID" value="NZ_NOKA02000056.1"/>
</dbReference>
<dbReference type="Gene3D" id="3.90.1750.20">
    <property type="entry name" value="Putative Large Serine Recombinase, Chain B, Domain 2"/>
    <property type="match status" value="1"/>
</dbReference>
<dbReference type="InterPro" id="IPR006119">
    <property type="entry name" value="Resolv_N"/>
</dbReference>
<dbReference type="EMBL" id="NOKA02000056">
    <property type="protein sequence ID" value="RDY29925.1"/>
    <property type="molecule type" value="Genomic_DNA"/>
</dbReference>
<dbReference type="SMART" id="SM00857">
    <property type="entry name" value="Resolvase"/>
    <property type="match status" value="1"/>
</dbReference>
<dbReference type="InterPro" id="IPR050639">
    <property type="entry name" value="SSR_resolvase"/>
</dbReference>
<feature type="domain" description="Recombinase" evidence="1">
    <location>
        <begin position="187"/>
        <end position="330"/>
    </location>
</feature>
<organism evidence="2 3">
    <name type="scientific">Lachnotalea glycerini</name>
    <dbReference type="NCBI Taxonomy" id="1763509"/>
    <lineage>
        <taxon>Bacteria</taxon>
        <taxon>Bacillati</taxon>
        <taxon>Bacillota</taxon>
        <taxon>Clostridia</taxon>
        <taxon>Lachnospirales</taxon>
        <taxon>Lachnospiraceae</taxon>
        <taxon>Lachnotalea</taxon>
    </lineage>
</organism>
<sequence>MARTKNRGFEEKISASQNIRWKLAQYIRLSKEDINRGKDDSNSVTNQKALLDDYYQQHIDEFESTQPPYVDDGYTGTDTNRDSFQRLLSDIYAKKVNCVIVKDLSRLSRNYTDAGSLIENMFVQMNVRFISMTEGIDSYLNPDSISNLIVPITNVINDNFCYQTSKKIRQVFDMKRRNGEFIGGFAAYGYMKNPKDKNALIVDEEAAEIVKNIYEWFLDGMSKNAIVHNLNDRGILCPSEYKKSKGLNYQNPSGSERPLWSAKTVSDILKNRLYVGDMVQGRQRVKSYKIHTQEQVPEHEWYIVENTHDPIIERPIFEKVQELLKRDTRTAPQKKKLYVFSGFLRCADCGKAMSRSQVKGIVYYFCRTYKDQSKTACTKHSVKHNWLEAAVLYAIQQQIYLAVHYANTLEYISTAPLQKSQSIRIEALIDAKEKECSKIIRYKQSIYQDWKDGEITHSDYRHMSEDYERQITAISEVLKNLHAEREELQNGITAESPCLVVFKKFENVDKLTREILVELVDHIKVHENGNISVKFKFADELRRVMEYLEINTQFEAV</sequence>